<proteinExistence type="predicted"/>
<keyword evidence="3" id="KW-1185">Reference proteome</keyword>
<dbReference type="AlphaFoldDB" id="A0A3S0SA11"/>
<evidence type="ECO:0000313" key="2">
    <source>
        <dbReference type="EMBL" id="RUL75402.1"/>
    </source>
</evidence>
<comment type="caution">
    <text evidence="2">The sequence shown here is derived from an EMBL/GenBank/DDBJ whole genome shotgun (WGS) entry which is preliminary data.</text>
</comment>
<feature type="transmembrane region" description="Helical" evidence="1">
    <location>
        <begin position="120"/>
        <end position="140"/>
    </location>
</feature>
<dbReference type="OrthoDB" id="9830168at2"/>
<sequence length="180" mass="19891">MNPEESVRTKRSASASDDTIGTSTKAASVVVALGGWALGMYTGFNLLVPLVASTVVWLAGKRLFSAPKQIMLPAFCVQAGHLVWFVLGMAISRQLLGASLIDIVLLSIGLTWLGMRPGRVALYVLTIYQLLSLPYTLLQFSQTDFGSPQNKVLLVHCIWRCLALFYMVRMYYRMGKPERS</sequence>
<evidence type="ECO:0000313" key="3">
    <source>
        <dbReference type="Proteomes" id="UP000274358"/>
    </source>
</evidence>
<dbReference type="Proteomes" id="UP000274358">
    <property type="component" value="Unassembled WGS sequence"/>
</dbReference>
<feature type="transmembrane region" description="Helical" evidence="1">
    <location>
        <begin position="152"/>
        <end position="172"/>
    </location>
</feature>
<dbReference type="EMBL" id="RYYV01000007">
    <property type="protein sequence ID" value="RUL75402.1"/>
    <property type="molecule type" value="Genomic_DNA"/>
</dbReference>
<accession>A0A3S0SA11</accession>
<dbReference type="RefSeq" id="WP_126684960.1">
    <property type="nucleotide sequence ID" value="NZ_RYYV01000007.1"/>
</dbReference>
<feature type="transmembrane region" description="Helical" evidence="1">
    <location>
        <begin position="95"/>
        <end position="113"/>
    </location>
</feature>
<gene>
    <name evidence="2" type="ORF">EKH80_11835</name>
</gene>
<keyword evidence="1" id="KW-1133">Transmembrane helix</keyword>
<keyword evidence="1" id="KW-0472">Membrane</keyword>
<organism evidence="2 3">
    <name type="scientific">Dyella choica</name>
    <dbReference type="NCBI Taxonomy" id="1927959"/>
    <lineage>
        <taxon>Bacteria</taxon>
        <taxon>Pseudomonadati</taxon>
        <taxon>Pseudomonadota</taxon>
        <taxon>Gammaproteobacteria</taxon>
        <taxon>Lysobacterales</taxon>
        <taxon>Rhodanobacteraceae</taxon>
        <taxon>Dyella</taxon>
    </lineage>
</organism>
<keyword evidence="1" id="KW-0812">Transmembrane</keyword>
<feature type="transmembrane region" description="Helical" evidence="1">
    <location>
        <begin position="38"/>
        <end position="58"/>
    </location>
</feature>
<protein>
    <submittedName>
        <fullName evidence="2">Uncharacterized protein</fullName>
    </submittedName>
</protein>
<evidence type="ECO:0000256" key="1">
    <source>
        <dbReference type="SAM" id="Phobius"/>
    </source>
</evidence>
<feature type="transmembrane region" description="Helical" evidence="1">
    <location>
        <begin position="70"/>
        <end position="89"/>
    </location>
</feature>
<name>A0A3S0SA11_9GAMM</name>
<reference evidence="2 3" key="1">
    <citation type="submission" date="2018-12" db="EMBL/GenBank/DDBJ databases">
        <title>Dyella dinghuensis sp. nov. DHOA06 and Dyella choica sp. nov. 4M-K27, isolated from forest soil.</title>
        <authorList>
            <person name="Qiu L.-H."/>
            <person name="Gao Z.-H."/>
        </authorList>
    </citation>
    <scope>NUCLEOTIDE SEQUENCE [LARGE SCALE GENOMIC DNA]</scope>
    <source>
        <strain evidence="2 3">4M-K27</strain>
    </source>
</reference>